<evidence type="ECO:0000256" key="4">
    <source>
        <dbReference type="ARBA" id="ARBA00022741"/>
    </source>
</evidence>
<accession>A0AAV5EQU9</accession>
<dbReference type="Proteomes" id="UP001054889">
    <property type="component" value="Unassembled WGS sequence"/>
</dbReference>
<keyword evidence="4" id="KW-0547">Nucleotide-binding</keyword>
<comment type="similarity">
    <text evidence="1">Belongs to the disease resistance NB-LRR family.</text>
</comment>
<proteinExistence type="inferred from homology"/>
<dbReference type="EMBL" id="BQKI01000078">
    <property type="protein sequence ID" value="GJN25128.1"/>
    <property type="molecule type" value="Genomic_DNA"/>
</dbReference>
<evidence type="ECO:0000313" key="8">
    <source>
        <dbReference type="Proteomes" id="UP001054889"/>
    </source>
</evidence>
<dbReference type="GO" id="GO:0043531">
    <property type="term" value="F:ADP binding"/>
    <property type="evidence" value="ECO:0007669"/>
    <property type="project" value="InterPro"/>
</dbReference>
<evidence type="ECO:0000256" key="5">
    <source>
        <dbReference type="ARBA" id="ARBA00022821"/>
    </source>
</evidence>
<keyword evidence="8" id="KW-1185">Reference proteome</keyword>
<evidence type="ECO:0000256" key="1">
    <source>
        <dbReference type="ARBA" id="ARBA00008894"/>
    </source>
</evidence>
<keyword evidence="3" id="KW-0677">Repeat</keyword>
<sequence length="205" mass="23381">MGEMQYFLSEADNRRIEESVVDNLVCGLRDALYDADDIIDLAKFEGSKLLVDNRLLSSRNTIKILNNRLKDISGDKSFWTLNTDTCLGKYSETNHKTSSHLVEPMLEGNHITISTAKLMDLVLDYSEVNLLIELLQCIGAHDARGETVEELQRWELLWKTMNIKEEKEVENLREVGFEIVKKCGSLPLAIRFVASVLETKEKTET</sequence>
<evidence type="ECO:0000256" key="3">
    <source>
        <dbReference type="ARBA" id="ARBA00022737"/>
    </source>
</evidence>
<dbReference type="Gene3D" id="1.20.5.4130">
    <property type="match status" value="1"/>
</dbReference>
<reference evidence="7" key="1">
    <citation type="journal article" date="2018" name="DNA Res.">
        <title>Multiple hybrid de novo genome assembly of finger millet, an orphan allotetraploid crop.</title>
        <authorList>
            <person name="Hatakeyama M."/>
            <person name="Aluri S."/>
            <person name="Balachadran M.T."/>
            <person name="Sivarajan S.R."/>
            <person name="Patrignani A."/>
            <person name="Gruter S."/>
            <person name="Poveda L."/>
            <person name="Shimizu-Inatsugi R."/>
            <person name="Baeten J."/>
            <person name="Francoijs K.J."/>
            <person name="Nataraja K.N."/>
            <person name="Reddy Y.A.N."/>
            <person name="Phadnis S."/>
            <person name="Ravikumar R.L."/>
            <person name="Schlapbach R."/>
            <person name="Sreeman S.M."/>
            <person name="Shimizu K.K."/>
        </authorList>
    </citation>
    <scope>NUCLEOTIDE SEQUENCE</scope>
</reference>
<dbReference type="InterPro" id="IPR042197">
    <property type="entry name" value="Apaf_helical"/>
</dbReference>
<keyword evidence="2" id="KW-0433">Leucine-rich repeat</keyword>
<dbReference type="Gene3D" id="1.10.8.430">
    <property type="entry name" value="Helical domain of apoptotic protease-activating factors"/>
    <property type="match status" value="1"/>
</dbReference>
<reference evidence="7" key="2">
    <citation type="submission" date="2021-12" db="EMBL/GenBank/DDBJ databases">
        <title>Resequencing data analysis of finger millet.</title>
        <authorList>
            <person name="Hatakeyama M."/>
            <person name="Aluri S."/>
            <person name="Balachadran M.T."/>
            <person name="Sivarajan S.R."/>
            <person name="Poveda L."/>
            <person name="Shimizu-Inatsugi R."/>
            <person name="Schlapbach R."/>
            <person name="Sreeman S.M."/>
            <person name="Shimizu K.K."/>
        </authorList>
    </citation>
    <scope>NUCLEOTIDE SEQUENCE</scope>
</reference>
<dbReference type="Pfam" id="PF18052">
    <property type="entry name" value="Rx_N"/>
    <property type="match status" value="1"/>
</dbReference>
<evidence type="ECO:0000313" key="7">
    <source>
        <dbReference type="EMBL" id="GJN25128.1"/>
    </source>
</evidence>
<keyword evidence="5" id="KW-0611">Plant defense</keyword>
<comment type="caution">
    <text evidence="7">The sequence shown here is derived from an EMBL/GenBank/DDBJ whole genome shotgun (WGS) entry which is preliminary data.</text>
</comment>
<evidence type="ECO:0000259" key="6">
    <source>
        <dbReference type="Pfam" id="PF18052"/>
    </source>
</evidence>
<dbReference type="SUPFAM" id="SSF52540">
    <property type="entry name" value="P-loop containing nucleoside triphosphate hydrolases"/>
    <property type="match status" value="1"/>
</dbReference>
<dbReference type="GO" id="GO:0006952">
    <property type="term" value="P:defense response"/>
    <property type="evidence" value="ECO:0007669"/>
    <property type="project" value="UniProtKB-KW"/>
</dbReference>
<evidence type="ECO:0000256" key="2">
    <source>
        <dbReference type="ARBA" id="ARBA00022614"/>
    </source>
</evidence>
<organism evidence="7 8">
    <name type="scientific">Eleusine coracana subsp. coracana</name>
    <dbReference type="NCBI Taxonomy" id="191504"/>
    <lineage>
        <taxon>Eukaryota</taxon>
        <taxon>Viridiplantae</taxon>
        <taxon>Streptophyta</taxon>
        <taxon>Embryophyta</taxon>
        <taxon>Tracheophyta</taxon>
        <taxon>Spermatophyta</taxon>
        <taxon>Magnoliopsida</taxon>
        <taxon>Liliopsida</taxon>
        <taxon>Poales</taxon>
        <taxon>Poaceae</taxon>
        <taxon>PACMAD clade</taxon>
        <taxon>Chloridoideae</taxon>
        <taxon>Cynodonteae</taxon>
        <taxon>Eleusininae</taxon>
        <taxon>Eleusine</taxon>
    </lineage>
</organism>
<dbReference type="InterPro" id="IPR041118">
    <property type="entry name" value="Rx_N"/>
</dbReference>
<name>A0AAV5EQU9_ELECO</name>
<gene>
    <name evidence="7" type="primary">gb12917</name>
    <name evidence="7" type="ORF">PR202_gb12917</name>
</gene>
<dbReference type="InterPro" id="IPR027417">
    <property type="entry name" value="P-loop_NTPase"/>
</dbReference>
<dbReference type="AlphaFoldDB" id="A0AAV5EQU9"/>
<protein>
    <recommendedName>
        <fullName evidence="6">Disease resistance N-terminal domain-containing protein</fullName>
    </recommendedName>
</protein>
<feature type="domain" description="Disease resistance N-terminal" evidence="6">
    <location>
        <begin position="3"/>
        <end position="48"/>
    </location>
</feature>